<accession>A0ABR0MKX5</accession>
<organism evidence="1 2">
    <name type="scientific">Gossypium arboreum</name>
    <name type="common">Tree cotton</name>
    <name type="synonym">Gossypium nanking</name>
    <dbReference type="NCBI Taxonomy" id="29729"/>
    <lineage>
        <taxon>Eukaryota</taxon>
        <taxon>Viridiplantae</taxon>
        <taxon>Streptophyta</taxon>
        <taxon>Embryophyta</taxon>
        <taxon>Tracheophyta</taxon>
        <taxon>Spermatophyta</taxon>
        <taxon>Magnoliopsida</taxon>
        <taxon>eudicotyledons</taxon>
        <taxon>Gunneridae</taxon>
        <taxon>Pentapetalae</taxon>
        <taxon>rosids</taxon>
        <taxon>malvids</taxon>
        <taxon>Malvales</taxon>
        <taxon>Malvaceae</taxon>
        <taxon>Malvoideae</taxon>
        <taxon>Gossypium</taxon>
    </lineage>
</organism>
<gene>
    <name evidence="1" type="ORF">PVK06_042507</name>
</gene>
<name>A0ABR0MKX5_GOSAR</name>
<evidence type="ECO:0000313" key="1">
    <source>
        <dbReference type="EMBL" id="KAK5774651.1"/>
    </source>
</evidence>
<dbReference type="EMBL" id="JARKNE010000012">
    <property type="protein sequence ID" value="KAK5774651.1"/>
    <property type="molecule type" value="Genomic_DNA"/>
</dbReference>
<proteinExistence type="predicted"/>
<keyword evidence="2" id="KW-1185">Reference proteome</keyword>
<evidence type="ECO:0000313" key="2">
    <source>
        <dbReference type="Proteomes" id="UP001358586"/>
    </source>
</evidence>
<reference evidence="1 2" key="1">
    <citation type="submission" date="2023-03" db="EMBL/GenBank/DDBJ databases">
        <title>WGS of Gossypium arboreum.</title>
        <authorList>
            <person name="Yu D."/>
        </authorList>
    </citation>
    <scope>NUCLEOTIDE SEQUENCE [LARGE SCALE GENOMIC DNA]</scope>
    <source>
        <tissue evidence="1">Leaf</tissue>
    </source>
</reference>
<sequence>MQVIMAAVIALDALEPRPTSLFLHYPPSPIATTTHPIIPGFSLNQRTSSSSMMVVANVSLYFPFNDICMGILANRWIGKTDGRRQQSLPNSLIRNLTCNGIGGYLDLFEKWCEEELAMERLESRRDLRAKLFEKLSKENCLERTNPGQGSGDPIWTGFRTW</sequence>
<dbReference type="Proteomes" id="UP001358586">
    <property type="component" value="Chromosome 12"/>
</dbReference>
<comment type="caution">
    <text evidence="1">The sequence shown here is derived from an EMBL/GenBank/DDBJ whole genome shotgun (WGS) entry which is preliminary data.</text>
</comment>
<protein>
    <submittedName>
        <fullName evidence="1">Uncharacterized protein</fullName>
    </submittedName>
</protein>